<dbReference type="PROSITE" id="PS50850">
    <property type="entry name" value="MFS"/>
    <property type="match status" value="1"/>
</dbReference>
<dbReference type="Pfam" id="PF07690">
    <property type="entry name" value="MFS_1"/>
    <property type="match status" value="1"/>
</dbReference>
<evidence type="ECO:0000313" key="10">
    <source>
        <dbReference type="Proteomes" id="UP000002411"/>
    </source>
</evidence>
<feature type="transmembrane region" description="Helical" evidence="7">
    <location>
        <begin position="307"/>
        <end position="332"/>
    </location>
</feature>
<evidence type="ECO:0000256" key="2">
    <source>
        <dbReference type="ARBA" id="ARBA00022448"/>
    </source>
</evidence>
<dbReference type="PANTHER" id="PTHR43266">
    <property type="entry name" value="MACROLIDE-EFFLUX PROTEIN"/>
    <property type="match status" value="1"/>
</dbReference>
<feature type="transmembrane region" description="Helical" evidence="7">
    <location>
        <begin position="73"/>
        <end position="95"/>
    </location>
</feature>
<evidence type="ECO:0000256" key="7">
    <source>
        <dbReference type="SAM" id="Phobius"/>
    </source>
</evidence>
<feature type="transmembrane region" description="Helical" evidence="7">
    <location>
        <begin position="253"/>
        <end position="277"/>
    </location>
</feature>
<keyword evidence="4 7" id="KW-0812">Transmembrane</keyword>
<accession>A5MZH2</accession>
<evidence type="ECO:0000256" key="4">
    <source>
        <dbReference type="ARBA" id="ARBA00022692"/>
    </source>
</evidence>
<dbReference type="InterPro" id="IPR036259">
    <property type="entry name" value="MFS_trans_sf"/>
</dbReference>
<dbReference type="HOGENOM" id="CLU_034180_16_0_9"/>
<dbReference type="CDD" id="cd06173">
    <property type="entry name" value="MFS_MefA_like"/>
    <property type="match status" value="1"/>
</dbReference>
<protein>
    <submittedName>
        <fullName evidence="9">Predicted transporter protein</fullName>
    </submittedName>
</protein>
<feature type="transmembrane region" description="Helical" evidence="7">
    <location>
        <begin position="284"/>
        <end position="301"/>
    </location>
</feature>
<dbReference type="GO" id="GO:0022857">
    <property type="term" value="F:transmembrane transporter activity"/>
    <property type="evidence" value="ECO:0007669"/>
    <property type="project" value="InterPro"/>
</dbReference>
<keyword evidence="5 7" id="KW-1133">Transmembrane helix</keyword>
<dbReference type="AlphaFoldDB" id="A5MZH2"/>
<feature type="transmembrane region" description="Helical" evidence="7">
    <location>
        <begin position="137"/>
        <end position="161"/>
    </location>
</feature>
<reference evidence="9 10" key="1">
    <citation type="journal article" date="2008" name="Proc. Natl. Acad. Sci. U.S.A.">
        <title>The genome of Clostridium kluyveri, a strict anaerobe with unique metabolic features.</title>
        <authorList>
            <person name="Seedorf H."/>
            <person name="Fricke W.F."/>
            <person name="Veith B."/>
            <person name="Brueggemann H."/>
            <person name="Liesegang H."/>
            <person name="Strittmatter A."/>
            <person name="Miethke M."/>
            <person name="Buckel W."/>
            <person name="Hinderberger J."/>
            <person name="Li F."/>
            <person name="Hagemeier C."/>
            <person name="Thauer R.K."/>
            <person name="Gottschalk G."/>
        </authorList>
    </citation>
    <scope>NUCLEOTIDE SEQUENCE [LARGE SCALE GENOMIC DNA]</scope>
    <source>
        <strain evidence="10">ATCC 8527 / DSM 555 / NCIMB 10680</strain>
    </source>
</reference>
<feature type="transmembrane region" description="Helical" evidence="7">
    <location>
        <begin position="101"/>
        <end position="125"/>
    </location>
</feature>
<keyword evidence="2" id="KW-0813">Transport</keyword>
<keyword evidence="3" id="KW-1003">Cell membrane</keyword>
<dbReference type="InterPro" id="IPR011701">
    <property type="entry name" value="MFS"/>
</dbReference>
<gene>
    <name evidence="9" type="ordered locus">CKL_2256</name>
</gene>
<evidence type="ECO:0000256" key="1">
    <source>
        <dbReference type="ARBA" id="ARBA00004651"/>
    </source>
</evidence>
<dbReference type="PANTHER" id="PTHR43266:SF10">
    <property type="entry name" value="BACILYSIN EXPORTER BACE-RELATED"/>
    <property type="match status" value="1"/>
</dbReference>
<dbReference type="KEGG" id="ckl:CKL_2256"/>
<keyword evidence="6 7" id="KW-0472">Membrane</keyword>
<feature type="transmembrane region" description="Helical" evidence="7">
    <location>
        <begin position="372"/>
        <end position="397"/>
    </location>
</feature>
<sequence length="407" mass="45427">MNKNWEKNIMIFLASQTISLFGTSLVQYAIIWFITLKTQSGIMMTISIVSGFLPIFFLSPLAGVWADRYNRKILIILSDSFIAMSTFILAILFLLGYDKVWLLFVISAIRALGTAVQTPAIGAFIPQLIPENKLTKINAVNGSIQSIVMLISPMVSGALLTITKIEIIFFIDVVTAAAAIFMLVLFLHVPAHNKALRKQTNSYFIDMKKGITYIKNHEYIKKFFLFCIGFFFLSAPAAFLTPLQVSRSFGNDVWRLTSIEIAFSSGMILGGIVMAYWGGFKNRIYTMTLSSFLIGACTFFLGVTPNFVLYLTFMGLVGIAIPLFNTPSMVLLQEKVQEDFLGRVFGVLTMISSSMMPLGMLIFGPISDMIKIEWLLIGTGIFMFIQSFFLISSKILIENGESNLKIK</sequence>
<organism evidence="9 10">
    <name type="scientific">Clostridium kluyveri (strain ATCC 8527 / DSM 555 / NBRC 12016 / NCIMB 10680 / K1)</name>
    <dbReference type="NCBI Taxonomy" id="431943"/>
    <lineage>
        <taxon>Bacteria</taxon>
        <taxon>Bacillati</taxon>
        <taxon>Bacillota</taxon>
        <taxon>Clostridia</taxon>
        <taxon>Eubacteriales</taxon>
        <taxon>Clostridiaceae</taxon>
        <taxon>Clostridium</taxon>
    </lineage>
</organism>
<feature type="transmembrane region" description="Helical" evidence="7">
    <location>
        <begin position="344"/>
        <end position="366"/>
    </location>
</feature>
<feature type="transmembrane region" description="Helical" evidence="7">
    <location>
        <begin position="167"/>
        <end position="189"/>
    </location>
</feature>
<keyword evidence="10" id="KW-1185">Reference proteome</keyword>
<evidence type="ECO:0000313" key="9">
    <source>
        <dbReference type="EMBL" id="EDK34268.1"/>
    </source>
</evidence>
<dbReference type="GO" id="GO:0005886">
    <property type="term" value="C:plasma membrane"/>
    <property type="evidence" value="ECO:0007669"/>
    <property type="project" value="UniProtKB-SubCell"/>
</dbReference>
<feature type="domain" description="Major facilitator superfamily (MFS) profile" evidence="8">
    <location>
        <begin position="1"/>
        <end position="190"/>
    </location>
</feature>
<dbReference type="SUPFAM" id="SSF103473">
    <property type="entry name" value="MFS general substrate transporter"/>
    <property type="match status" value="1"/>
</dbReference>
<feature type="transmembrane region" description="Helical" evidence="7">
    <location>
        <begin position="41"/>
        <end position="66"/>
    </location>
</feature>
<evidence type="ECO:0000256" key="5">
    <source>
        <dbReference type="ARBA" id="ARBA00022989"/>
    </source>
</evidence>
<dbReference type="Proteomes" id="UP000002411">
    <property type="component" value="Chromosome"/>
</dbReference>
<dbReference type="STRING" id="431943.CKL_2256"/>
<evidence type="ECO:0000256" key="3">
    <source>
        <dbReference type="ARBA" id="ARBA00022475"/>
    </source>
</evidence>
<dbReference type="RefSeq" id="WP_012102598.1">
    <property type="nucleotide sequence ID" value="NC_009706.1"/>
</dbReference>
<comment type="subcellular location">
    <subcellularLocation>
        <location evidence="1">Cell membrane</location>
        <topology evidence="1">Multi-pass membrane protein</topology>
    </subcellularLocation>
</comment>
<evidence type="ECO:0000259" key="8">
    <source>
        <dbReference type="PROSITE" id="PS50850"/>
    </source>
</evidence>
<feature type="transmembrane region" description="Helical" evidence="7">
    <location>
        <begin position="12"/>
        <end position="35"/>
    </location>
</feature>
<dbReference type="eggNOG" id="COG2814">
    <property type="taxonomic scope" value="Bacteria"/>
</dbReference>
<dbReference type="Gene3D" id="1.20.1250.20">
    <property type="entry name" value="MFS general substrate transporter like domains"/>
    <property type="match status" value="1"/>
</dbReference>
<dbReference type="EMBL" id="CP000673">
    <property type="protein sequence ID" value="EDK34268.1"/>
    <property type="molecule type" value="Genomic_DNA"/>
</dbReference>
<proteinExistence type="predicted"/>
<name>A5MZH2_CLOK5</name>
<feature type="transmembrane region" description="Helical" evidence="7">
    <location>
        <begin position="223"/>
        <end position="241"/>
    </location>
</feature>
<evidence type="ECO:0000256" key="6">
    <source>
        <dbReference type="ARBA" id="ARBA00023136"/>
    </source>
</evidence>
<dbReference type="InterPro" id="IPR020846">
    <property type="entry name" value="MFS_dom"/>
</dbReference>